<dbReference type="InterPro" id="IPR040131">
    <property type="entry name" value="MnmG_N"/>
</dbReference>
<keyword evidence="7 11" id="KW-0274">FAD</keyword>
<dbReference type="FunFam" id="3.50.50.60:FF:000002">
    <property type="entry name" value="tRNA uridine 5-carboxymethylaminomethyl modification enzyme MnmG"/>
    <property type="match status" value="1"/>
</dbReference>
<sequence length="630" mass="68975">MGFYDFFVWIVPIPAMKEFFDIVVIGGGHAGCEAAAVSARTGAKTALVTMDIQKIGAMSCNPAIGGLGKGHLVREIDAWDGLMARAADYAAIHYRMLNRSKGSAVQGPRVQADRRRYQEAIQNALKTQENLSLVEGTADSFKLDKDKVIGLYLEDGRFLETKAIILATGTFLDAWLFCGEKKWRGGRIGEQPSISLAQQLRALDLPLGRLKTGTPARLDGRTIDWSRLQRQPSDEDYWTMASYGSGRIAPQIACALTRSNQKTHDIIRAGLDRSPLFSGAIEGRGPRYCPSIEDKIIKFGDRDGHQIFLEPEGLDTPLIYPNGISTSLPEDVQQAFINSIEGLEKTEIVQSGYAVEYEFIDPRSLTSSLALKKIKGLFCAGQINGTTGYEEAAAQGLVAGISAACYAAEKSPPVFSRRNSYIGVMIDDLVLQGVTEPYRMLTARAEYRLGLRADNAVTRLSDQAEAFGALGAEMTAFVTKRREERQQGQKLMQQVVSSRVMQSVGANVAEGASRSLFEWLRFPAVTREHLEKIIPDLTKLSDAVVTEMIDDGRYAPYLERQDAELARLAGGENTPLPDHLNYADIAGLSNEMVERFSTARPADMAAASRVRGVTPAALAAIWIHAKKVTL</sequence>
<dbReference type="Pfam" id="PF13932">
    <property type="entry name" value="SAM_GIDA_C"/>
    <property type="match status" value="1"/>
</dbReference>
<evidence type="ECO:0000259" key="12">
    <source>
        <dbReference type="SMART" id="SM01228"/>
    </source>
</evidence>
<dbReference type="Gene3D" id="1.10.150.570">
    <property type="entry name" value="GidA associated domain, C-terminal subdomain"/>
    <property type="match status" value="1"/>
</dbReference>
<keyword evidence="11" id="KW-0963">Cytoplasm</keyword>
<dbReference type="InterPro" id="IPR026904">
    <property type="entry name" value="MnmG_C"/>
</dbReference>
<keyword evidence="8 11" id="KW-0520">NAD</keyword>
<dbReference type="PATRIC" id="fig|579138.3.peg.1243"/>
<evidence type="ECO:0000256" key="6">
    <source>
        <dbReference type="ARBA" id="ARBA00022694"/>
    </source>
</evidence>
<dbReference type="PANTHER" id="PTHR11806">
    <property type="entry name" value="GLUCOSE INHIBITED DIVISION PROTEIN A"/>
    <property type="match status" value="1"/>
</dbReference>
<accession>F8ETX0</accession>
<dbReference type="InterPro" id="IPR004416">
    <property type="entry name" value="MnmG"/>
</dbReference>
<evidence type="ECO:0000313" key="14">
    <source>
        <dbReference type="Proteomes" id="UP000000491"/>
    </source>
</evidence>
<dbReference type="NCBIfam" id="TIGR00136">
    <property type="entry name" value="mnmG_gidA"/>
    <property type="match status" value="1"/>
</dbReference>
<dbReference type="KEGG" id="zmp:Zymop_1172"/>
<evidence type="ECO:0000256" key="2">
    <source>
        <dbReference type="ARBA" id="ARBA00003717"/>
    </source>
</evidence>
<keyword evidence="5 11" id="KW-0285">Flavoprotein</keyword>
<dbReference type="InterPro" id="IPR036188">
    <property type="entry name" value="FAD/NAD-bd_sf"/>
</dbReference>
<evidence type="ECO:0000256" key="11">
    <source>
        <dbReference type="HAMAP-Rule" id="MF_00129"/>
    </source>
</evidence>
<evidence type="ECO:0000256" key="8">
    <source>
        <dbReference type="ARBA" id="ARBA00023027"/>
    </source>
</evidence>
<feature type="domain" description="tRNA uridine 5-carboxymethylaminomethyl modification enzyme C-terminal subdomain" evidence="12">
    <location>
        <begin position="552"/>
        <end position="623"/>
    </location>
</feature>
<dbReference type="InterPro" id="IPR049312">
    <property type="entry name" value="GIDA_C_N"/>
</dbReference>
<reference evidence="13 14" key="1">
    <citation type="journal article" date="2011" name="J. Bacteriol.">
        <title>Genome sequence of the ethanol-producing Zymomonas mobilis subsp. pomaceae lectotype strain ATCC 29192.</title>
        <authorList>
            <person name="Kouvelis V.N."/>
            <person name="Davenport K.W."/>
            <person name="Brettin T.S."/>
            <person name="Bruce D."/>
            <person name="Detter C."/>
            <person name="Han C.S."/>
            <person name="Nolan M."/>
            <person name="Tapia R."/>
            <person name="Damoulaki A."/>
            <person name="Kyrpides N.C."/>
            <person name="Typas M.A."/>
            <person name="Pappas K.M."/>
        </authorList>
    </citation>
    <scope>NUCLEOTIDE SEQUENCE [LARGE SCALE GENOMIC DNA]</scope>
    <source>
        <strain evidence="14">ATCC 29192 / DSM 22645 / JCM 10191 / CCUG 17912 / NBRC 13757 / NCIMB 11200 / NRRL B-4491 / Barker I</strain>
    </source>
</reference>
<evidence type="ECO:0000256" key="3">
    <source>
        <dbReference type="ARBA" id="ARBA00007653"/>
    </source>
</evidence>
<dbReference type="GO" id="GO:0005829">
    <property type="term" value="C:cytosol"/>
    <property type="evidence" value="ECO:0007669"/>
    <property type="project" value="TreeGrafter"/>
</dbReference>
<evidence type="ECO:0000256" key="7">
    <source>
        <dbReference type="ARBA" id="ARBA00022827"/>
    </source>
</evidence>
<comment type="cofactor">
    <cofactor evidence="1 11">
        <name>FAD</name>
        <dbReference type="ChEBI" id="CHEBI:57692"/>
    </cofactor>
</comment>
<feature type="binding site" evidence="11">
    <location>
        <begin position="26"/>
        <end position="31"/>
    </location>
    <ligand>
        <name>FAD</name>
        <dbReference type="ChEBI" id="CHEBI:57692"/>
    </ligand>
</feature>
<dbReference type="GO" id="GO:0050660">
    <property type="term" value="F:flavin adenine dinucleotide binding"/>
    <property type="evidence" value="ECO:0007669"/>
    <property type="project" value="UniProtKB-UniRule"/>
</dbReference>
<protein>
    <recommendedName>
        <fullName evidence="4 11">tRNA uridine 5-carboxymethylaminomethyl modification enzyme MnmG</fullName>
    </recommendedName>
    <alternativeName>
        <fullName evidence="10 11">Glucose-inhibited division protein A</fullName>
    </alternativeName>
</protein>
<comment type="similarity">
    <text evidence="3 11">Belongs to the MnmG family.</text>
</comment>
<dbReference type="Pfam" id="PF01134">
    <property type="entry name" value="GIDA"/>
    <property type="match status" value="1"/>
</dbReference>
<dbReference type="GO" id="GO:0002098">
    <property type="term" value="P:tRNA wobble uridine modification"/>
    <property type="evidence" value="ECO:0007669"/>
    <property type="project" value="InterPro"/>
</dbReference>
<name>F8ETX0_ZYMMT</name>
<evidence type="ECO:0000256" key="1">
    <source>
        <dbReference type="ARBA" id="ARBA00001974"/>
    </source>
</evidence>
<dbReference type="AlphaFoldDB" id="F8ETX0"/>
<dbReference type="Gene3D" id="3.50.50.60">
    <property type="entry name" value="FAD/NAD(P)-binding domain"/>
    <property type="match status" value="2"/>
</dbReference>
<dbReference type="InterPro" id="IPR002218">
    <property type="entry name" value="MnmG-rel"/>
</dbReference>
<dbReference type="EMBL" id="CP002865">
    <property type="protein sequence ID" value="AEI38067.1"/>
    <property type="molecule type" value="Genomic_DNA"/>
</dbReference>
<feature type="binding site" evidence="11">
    <location>
        <begin position="285"/>
        <end position="299"/>
    </location>
    <ligand>
        <name>NAD(+)</name>
        <dbReference type="ChEBI" id="CHEBI:57540"/>
    </ligand>
</feature>
<dbReference type="eggNOG" id="COG0445">
    <property type="taxonomic scope" value="Bacteria"/>
</dbReference>
<comment type="function">
    <text evidence="2 11">NAD-binding protein involved in the addition of a carboxymethylaminomethyl (cmnm) group at the wobble position (U34) of certain tRNAs, forming tRNA-cmnm(5)s(2)U34.</text>
</comment>
<gene>
    <name evidence="11" type="primary">mnmG</name>
    <name evidence="11" type="synonym">gidA</name>
    <name evidence="13" type="ordered locus">Zymop_1172</name>
</gene>
<dbReference type="Pfam" id="PF21680">
    <property type="entry name" value="GIDA_C_1st"/>
    <property type="match status" value="1"/>
</dbReference>
<comment type="subunit">
    <text evidence="9 11">Homodimer. Heterotetramer of two MnmE and two MnmG subunits.</text>
</comment>
<evidence type="ECO:0000256" key="5">
    <source>
        <dbReference type="ARBA" id="ARBA00022630"/>
    </source>
</evidence>
<evidence type="ECO:0000256" key="4">
    <source>
        <dbReference type="ARBA" id="ARBA00020461"/>
    </source>
</evidence>
<dbReference type="STRING" id="579138.Zymop_1172"/>
<evidence type="ECO:0000256" key="9">
    <source>
        <dbReference type="ARBA" id="ARBA00025948"/>
    </source>
</evidence>
<comment type="caution">
    <text evidence="11">Lacks conserved residue(s) required for the propagation of feature annotation.</text>
</comment>
<dbReference type="InterPro" id="IPR044920">
    <property type="entry name" value="MnmG_C_subdom_sf"/>
</dbReference>
<dbReference type="HAMAP" id="MF_00129">
    <property type="entry name" value="MnmG_GidA"/>
    <property type="match status" value="1"/>
</dbReference>
<keyword evidence="6 11" id="KW-0819">tRNA processing</keyword>
<dbReference type="Proteomes" id="UP000000491">
    <property type="component" value="Chromosome"/>
</dbReference>
<dbReference type="PROSITE" id="PS01280">
    <property type="entry name" value="GIDA_1"/>
    <property type="match status" value="1"/>
</dbReference>
<dbReference type="InterPro" id="IPR020595">
    <property type="entry name" value="MnmG-rel_CS"/>
</dbReference>
<dbReference type="PRINTS" id="PR00411">
    <property type="entry name" value="PNDRDTASEI"/>
</dbReference>
<proteinExistence type="inferred from homology"/>
<dbReference type="InterPro" id="IPR047001">
    <property type="entry name" value="MnmG_C_subdom"/>
</dbReference>
<dbReference type="GO" id="GO:0030488">
    <property type="term" value="P:tRNA methylation"/>
    <property type="evidence" value="ECO:0007669"/>
    <property type="project" value="TreeGrafter"/>
</dbReference>
<comment type="subcellular location">
    <subcellularLocation>
        <location evidence="11">Cytoplasm</location>
    </subcellularLocation>
</comment>
<dbReference type="SUPFAM" id="SSF51905">
    <property type="entry name" value="FAD/NAD(P)-binding domain"/>
    <property type="match status" value="1"/>
</dbReference>
<dbReference type="PANTHER" id="PTHR11806:SF0">
    <property type="entry name" value="PROTEIN MTO1 HOMOLOG, MITOCHONDRIAL"/>
    <property type="match status" value="1"/>
</dbReference>
<dbReference type="SMART" id="SM01228">
    <property type="entry name" value="GIDA_assoc_3"/>
    <property type="match status" value="1"/>
</dbReference>
<organism evidence="13 14">
    <name type="scientific">Zymomonas mobilis subsp. pomaceae (strain ATCC 29192 / DSM 22645 / JCM 10191 / CCUG 17912 / NBRC 13757 / NCIMB 11200 / NRRL B-4491 / Barker I)</name>
    <dbReference type="NCBI Taxonomy" id="579138"/>
    <lineage>
        <taxon>Bacteria</taxon>
        <taxon>Pseudomonadati</taxon>
        <taxon>Pseudomonadota</taxon>
        <taxon>Alphaproteobacteria</taxon>
        <taxon>Sphingomonadales</taxon>
        <taxon>Zymomonadaceae</taxon>
        <taxon>Zymomonas</taxon>
    </lineage>
</organism>
<evidence type="ECO:0000256" key="10">
    <source>
        <dbReference type="ARBA" id="ARBA00031800"/>
    </source>
</evidence>
<evidence type="ECO:0000313" key="13">
    <source>
        <dbReference type="EMBL" id="AEI38067.1"/>
    </source>
</evidence>
<dbReference type="HOGENOM" id="CLU_007831_2_2_5"/>